<sequence>MTEKNIYAYGDRKPVLHETVFIAPGARVIGRVEIGADSSVWYNAVIRGDVDEVKIGAGTNIQDGAVLHEDGGFPLVIGDNVTVGHNAILHGCHVGNGAVVGMGAIIMSGARIGANSVIGAGALVPGGKEFPPNVLVMGSPARVVRELSQEDIENFGKMAKHYRKRAIYCRGEDQNPDF</sequence>
<dbReference type="RefSeq" id="WP_092482069.1">
    <property type="nucleotide sequence ID" value="NZ_FOYM01000004.1"/>
</dbReference>
<evidence type="ECO:0000313" key="1">
    <source>
        <dbReference type="EMBL" id="SFQ99266.1"/>
    </source>
</evidence>
<dbReference type="PANTHER" id="PTHR13061">
    <property type="entry name" value="DYNACTIN SUBUNIT P25"/>
    <property type="match status" value="1"/>
</dbReference>
<dbReference type="PANTHER" id="PTHR13061:SF29">
    <property type="entry name" value="GAMMA CARBONIC ANHYDRASE-LIKE 1, MITOCHONDRIAL-RELATED"/>
    <property type="match status" value="1"/>
</dbReference>
<evidence type="ECO:0000313" key="2">
    <source>
        <dbReference type="Proteomes" id="UP000199584"/>
    </source>
</evidence>
<accession>A0A1I6D185</accession>
<organism evidence="1 2">
    <name type="scientific">Desulfoscipio geothermicus DSM 3669</name>
    <dbReference type="NCBI Taxonomy" id="1121426"/>
    <lineage>
        <taxon>Bacteria</taxon>
        <taxon>Bacillati</taxon>
        <taxon>Bacillota</taxon>
        <taxon>Clostridia</taxon>
        <taxon>Eubacteriales</taxon>
        <taxon>Desulfallaceae</taxon>
        <taxon>Desulfoscipio</taxon>
    </lineage>
</organism>
<gene>
    <name evidence="1" type="ORF">SAMN05660706_10461</name>
</gene>
<keyword evidence="2" id="KW-1185">Reference proteome</keyword>
<dbReference type="InterPro" id="IPR050484">
    <property type="entry name" value="Transf_Hexapept/Carb_Anhydrase"/>
</dbReference>
<dbReference type="EMBL" id="FOYM01000004">
    <property type="protein sequence ID" value="SFQ99266.1"/>
    <property type="molecule type" value="Genomic_DNA"/>
</dbReference>
<dbReference type="Proteomes" id="UP000199584">
    <property type="component" value="Unassembled WGS sequence"/>
</dbReference>
<keyword evidence="1" id="KW-0808">Transferase</keyword>
<dbReference type="OrthoDB" id="9803036at2"/>
<protein>
    <submittedName>
        <fullName evidence="1">Carbonic anhydrase or acetyltransferase, isoleucine patch superfamily</fullName>
    </submittedName>
</protein>
<dbReference type="SUPFAM" id="SSF51161">
    <property type="entry name" value="Trimeric LpxA-like enzymes"/>
    <property type="match status" value="1"/>
</dbReference>
<dbReference type="STRING" id="39060.SAMN05660706_10461"/>
<reference evidence="2" key="1">
    <citation type="submission" date="2016-10" db="EMBL/GenBank/DDBJ databases">
        <authorList>
            <person name="Varghese N."/>
            <person name="Submissions S."/>
        </authorList>
    </citation>
    <scope>NUCLEOTIDE SEQUENCE [LARGE SCALE GENOMIC DNA]</scope>
    <source>
        <strain evidence="2">DSM 3669</strain>
    </source>
</reference>
<dbReference type="AlphaFoldDB" id="A0A1I6D185"/>
<name>A0A1I6D185_9FIRM</name>
<dbReference type="Gene3D" id="2.160.10.10">
    <property type="entry name" value="Hexapeptide repeat proteins"/>
    <property type="match status" value="1"/>
</dbReference>
<dbReference type="CDD" id="cd04645">
    <property type="entry name" value="LbH_gamma_CA_like"/>
    <property type="match status" value="1"/>
</dbReference>
<proteinExistence type="predicted"/>
<dbReference type="GO" id="GO:0016740">
    <property type="term" value="F:transferase activity"/>
    <property type="evidence" value="ECO:0007669"/>
    <property type="project" value="UniProtKB-KW"/>
</dbReference>
<dbReference type="Pfam" id="PF00132">
    <property type="entry name" value="Hexapep"/>
    <property type="match status" value="2"/>
</dbReference>
<dbReference type="InterPro" id="IPR047324">
    <property type="entry name" value="LbH_gamma_CA-like"/>
</dbReference>
<dbReference type="InterPro" id="IPR011004">
    <property type="entry name" value="Trimer_LpxA-like_sf"/>
</dbReference>
<dbReference type="InterPro" id="IPR001451">
    <property type="entry name" value="Hexapep"/>
</dbReference>